<reference evidence="2 3" key="1">
    <citation type="submission" date="2020-05" db="EMBL/GenBank/DDBJ databases">
        <title>Identification and distribution of gene clusters putatively required for synthesis of sphingolipid metabolism inhibitors in phylogenetically diverse species of the filamentous fungus Fusarium.</title>
        <authorList>
            <person name="Kim H.-S."/>
            <person name="Busman M."/>
            <person name="Brown D.W."/>
            <person name="Divon H."/>
            <person name="Uhlig S."/>
            <person name="Proctor R.H."/>
        </authorList>
    </citation>
    <scope>NUCLEOTIDE SEQUENCE [LARGE SCALE GENOMIC DNA]</scope>
    <source>
        <strain evidence="2 3">NRRL 25311</strain>
    </source>
</reference>
<evidence type="ECO:0000313" key="2">
    <source>
        <dbReference type="EMBL" id="KAF5662943.1"/>
    </source>
</evidence>
<feature type="compositionally biased region" description="Low complexity" evidence="1">
    <location>
        <begin position="12"/>
        <end position="26"/>
    </location>
</feature>
<feature type="region of interest" description="Disordered" evidence="1">
    <location>
        <begin position="159"/>
        <end position="247"/>
    </location>
</feature>
<comment type="caution">
    <text evidence="2">The sequence shown here is derived from an EMBL/GenBank/DDBJ whole genome shotgun (WGS) entry which is preliminary data.</text>
</comment>
<sequence length="313" mass="31343">MSSIPSLATTKSEASLSTSLPSSVTSQAGFSLPVSSGTKVTKTYTQTYATYSQGASSSGSSSSGTTKVGSKTLSTSGVTTIKTTSEGHLPTPYPTPYNVWTVCLTVTEHVTCSTGVITETATTTTYVTVGNNGGSHGPPVITTPAGCIGGYQVDASGHSYPVAQPTKGSPGNSQSGFQAGQTHVTAPAAESHGSSQPGQGDKQPSVPGQGPSEHSNGKPQSTQGGATQTAISGYQPGASPSSAVHQGQKGISTTFIIEASVTEEMQAPKSTHADSSEAGEAPYTPVSVSGANRHKSVVWALVGGALLGLGMLF</sequence>
<feature type="region of interest" description="Disordered" evidence="1">
    <location>
        <begin position="1"/>
        <end position="29"/>
    </location>
</feature>
<dbReference type="AlphaFoldDB" id="A0A8H5WLX9"/>
<dbReference type="Proteomes" id="UP000562682">
    <property type="component" value="Unassembled WGS sequence"/>
</dbReference>
<protein>
    <submittedName>
        <fullName evidence="2">Uncharacterized protein</fullName>
    </submittedName>
</protein>
<feature type="compositionally biased region" description="Low complexity" evidence="1">
    <location>
        <begin position="52"/>
        <end position="77"/>
    </location>
</feature>
<evidence type="ECO:0000256" key="1">
    <source>
        <dbReference type="SAM" id="MobiDB-lite"/>
    </source>
</evidence>
<gene>
    <name evidence="2" type="ORF">FDENT_13234</name>
</gene>
<feature type="compositionally biased region" description="Polar residues" evidence="1">
    <location>
        <begin position="166"/>
        <end position="184"/>
    </location>
</feature>
<evidence type="ECO:0000313" key="3">
    <source>
        <dbReference type="Proteomes" id="UP000562682"/>
    </source>
</evidence>
<feature type="region of interest" description="Disordered" evidence="1">
    <location>
        <begin position="52"/>
        <end position="91"/>
    </location>
</feature>
<organism evidence="2 3">
    <name type="scientific">Fusarium denticulatum</name>
    <dbReference type="NCBI Taxonomy" id="48507"/>
    <lineage>
        <taxon>Eukaryota</taxon>
        <taxon>Fungi</taxon>
        <taxon>Dikarya</taxon>
        <taxon>Ascomycota</taxon>
        <taxon>Pezizomycotina</taxon>
        <taxon>Sordariomycetes</taxon>
        <taxon>Hypocreomycetidae</taxon>
        <taxon>Hypocreales</taxon>
        <taxon>Nectriaceae</taxon>
        <taxon>Fusarium</taxon>
        <taxon>Fusarium fujikuroi species complex</taxon>
    </lineage>
</organism>
<feature type="compositionally biased region" description="Polar residues" evidence="1">
    <location>
        <begin position="1"/>
        <end position="11"/>
    </location>
</feature>
<keyword evidence="3" id="KW-1185">Reference proteome</keyword>
<name>A0A8H5WLX9_9HYPO</name>
<feature type="compositionally biased region" description="Polar residues" evidence="1">
    <location>
        <begin position="212"/>
        <end position="247"/>
    </location>
</feature>
<dbReference type="EMBL" id="JAAOAK010000507">
    <property type="protein sequence ID" value="KAF5662943.1"/>
    <property type="molecule type" value="Genomic_DNA"/>
</dbReference>
<proteinExistence type="predicted"/>
<accession>A0A8H5WLX9</accession>